<evidence type="ECO:0008006" key="3">
    <source>
        <dbReference type="Google" id="ProtNLM"/>
    </source>
</evidence>
<dbReference type="Pfam" id="PF18934">
    <property type="entry name" value="DUF5682"/>
    <property type="match status" value="1"/>
</dbReference>
<sequence length="768" mass="83139">MNSEAQARLSPRPGLMFAPVRHHSPRCAHHLRELVAAFAPQRILIEGPDELNRLMPLLQHKQAKAPLAAYLHAVARVDALRCRAYVPLTPFSPEWVALREAARLRIGASFIDLPFATRVADADNSAYFARAPEPTLADEPRADVIAALVAPSGCQDVDAWWERHFESGLDAPDARAYFASLLVFGELLREGAAMDADNAAREAHMAARISEALALGERCLVVCGAYHVAGISALLDAPAPPVTAAAHEVGVHLIAYPMERFERSQRYGAGMPAPGYYQRVWHAWQAGDLTPYQQPFAALAIELAQALRENGIPVSLPDAMEAVSMAHRLAALRGCYPGLAELRESLRSTMLKDDSDAANFAATLASLLARGPDGVLPPGMPVAPLLADAIAACLRHRMPSRFGESKKKDLDIYRSERHRAASQCLHQLRFLGVPYGERLAGPDFVNATNLGRVREIWSLRWITETATSLTENSRYGASLVDAAVNKLLEQLAQPSGSPADLVLHVLAMGLDKVADQVLDGVERWLGDSYDALALAQGTARLALAFEARLALGGVGMARLLPLLERAFGQACIRLPWLGMTDAARSQAMLAALDDLHGMIRRQAQWTDPALFYDACASLHASEVAARVRGGAAAILTVSGTWSASQASAALAATFALAHTAPQAIADYMQGFLRIARNWMLASPQHLDQLSAVLAAWSEDDFLTALPSMRLAFSQLSRRETDELARVLAGPSQAPDLAGERVPDMDTLRHSHVCREQVAAIMQRWGVGP</sequence>
<comment type="caution">
    <text evidence="1">The sequence shown here is derived from an EMBL/GenBank/DDBJ whole genome shotgun (WGS) entry which is preliminary data.</text>
</comment>
<reference evidence="1 2" key="1">
    <citation type="submission" date="2019-09" db="EMBL/GenBank/DDBJ databases">
        <title>Taxonomy of Antarctic Massilia spp.: description of Massilia rubra sp. nov., Massilia aquatica sp. nov., Massilia mucilaginosa sp. nov., Massilia frigida sp. nov. isolated from streams, lakes and regoliths.</title>
        <authorList>
            <person name="Holochova P."/>
            <person name="Sedlacek I."/>
            <person name="Kralova S."/>
            <person name="Maslanova I."/>
            <person name="Busse H.-J."/>
            <person name="Stankova E."/>
            <person name="Vrbovska V."/>
            <person name="Kovarovic V."/>
            <person name="Bartak M."/>
            <person name="Svec P."/>
            <person name="Pantucek R."/>
        </authorList>
    </citation>
    <scope>NUCLEOTIDE SEQUENCE [LARGE SCALE GENOMIC DNA]</scope>
    <source>
        <strain evidence="1 2">CCM 8692</strain>
    </source>
</reference>
<dbReference type="RefSeq" id="WP_167221996.1">
    <property type="nucleotide sequence ID" value="NZ_VUYU01000002.1"/>
</dbReference>
<protein>
    <recommendedName>
        <fullName evidence="3">4-aminobutyrate aminotransferase</fullName>
    </recommendedName>
</protein>
<evidence type="ECO:0000313" key="1">
    <source>
        <dbReference type="EMBL" id="NHZ32860.1"/>
    </source>
</evidence>
<proteinExistence type="predicted"/>
<dbReference type="Proteomes" id="UP000785613">
    <property type="component" value="Unassembled WGS sequence"/>
</dbReference>
<keyword evidence="2" id="KW-1185">Reference proteome</keyword>
<accession>A0ABX0LJA4</accession>
<evidence type="ECO:0000313" key="2">
    <source>
        <dbReference type="Proteomes" id="UP000785613"/>
    </source>
</evidence>
<name>A0ABX0LJA4_9BURK</name>
<organism evidence="1 2">
    <name type="scientific">Massilia rubra</name>
    <dbReference type="NCBI Taxonomy" id="2607910"/>
    <lineage>
        <taxon>Bacteria</taxon>
        <taxon>Pseudomonadati</taxon>
        <taxon>Pseudomonadota</taxon>
        <taxon>Betaproteobacteria</taxon>
        <taxon>Burkholderiales</taxon>
        <taxon>Oxalobacteraceae</taxon>
        <taxon>Telluria group</taxon>
        <taxon>Massilia</taxon>
    </lineage>
</organism>
<dbReference type="EMBL" id="VUYU01000002">
    <property type="protein sequence ID" value="NHZ32860.1"/>
    <property type="molecule type" value="Genomic_DNA"/>
</dbReference>
<dbReference type="InterPro" id="IPR043737">
    <property type="entry name" value="DUF5682"/>
</dbReference>
<gene>
    <name evidence="1" type="ORF">F0185_04550</name>
</gene>